<sequence length="104" mass="11044">MSFFIQSEALGLRKDFILRSTSDIAPAAVKSSKCTGFPLCSASSTSGAGLLFSSTSVEFLSASSRFCLFRHLQTRRMCWQPLSAALSSSSALKQSPTLVLIAGS</sequence>
<protein>
    <submittedName>
        <fullName evidence="1">Uncharacterized protein</fullName>
    </submittedName>
</protein>
<dbReference type="Proteomes" id="UP001153269">
    <property type="component" value="Unassembled WGS sequence"/>
</dbReference>
<reference evidence="1" key="1">
    <citation type="submission" date="2020-03" db="EMBL/GenBank/DDBJ databases">
        <authorList>
            <person name="Weist P."/>
        </authorList>
    </citation>
    <scope>NUCLEOTIDE SEQUENCE</scope>
</reference>
<evidence type="ECO:0000313" key="2">
    <source>
        <dbReference type="Proteomes" id="UP001153269"/>
    </source>
</evidence>
<proteinExistence type="predicted"/>
<accession>A0A9N7V7L3</accession>
<gene>
    <name evidence="1" type="ORF">PLEPLA_LOCUS34981</name>
</gene>
<dbReference type="EMBL" id="CADEAL010003941">
    <property type="protein sequence ID" value="CAB1447287.1"/>
    <property type="molecule type" value="Genomic_DNA"/>
</dbReference>
<keyword evidence="2" id="KW-1185">Reference proteome</keyword>
<organism evidence="1 2">
    <name type="scientific">Pleuronectes platessa</name>
    <name type="common">European plaice</name>
    <dbReference type="NCBI Taxonomy" id="8262"/>
    <lineage>
        <taxon>Eukaryota</taxon>
        <taxon>Metazoa</taxon>
        <taxon>Chordata</taxon>
        <taxon>Craniata</taxon>
        <taxon>Vertebrata</taxon>
        <taxon>Euteleostomi</taxon>
        <taxon>Actinopterygii</taxon>
        <taxon>Neopterygii</taxon>
        <taxon>Teleostei</taxon>
        <taxon>Neoteleostei</taxon>
        <taxon>Acanthomorphata</taxon>
        <taxon>Carangaria</taxon>
        <taxon>Pleuronectiformes</taxon>
        <taxon>Pleuronectoidei</taxon>
        <taxon>Pleuronectidae</taxon>
        <taxon>Pleuronectes</taxon>
    </lineage>
</organism>
<evidence type="ECO:0000313" key="1">
    <source>
        <dbReference type="EMBL" id="CAB1447287.1"/>
    </source>
</evidence>
<name>A0A9N7V7L3_PLEPL</name>
<comment type="caution">
    <text evidence="1">The sequence shown here is derived from an EMBL/GenBank/DDBJ whole genome shotgun (WGS) entry which is preliminary data.</text>
</comment>
<dbReference type="AlphaFoldDB" id="A0A9N7V7L3"/>